<reference evidence="1" key="1">
    <citation type="submission" date="2019-03" db="EMBL/GenBank/DDBJ databases">
        <title>Single cell metagenomics reveals metabolic interactions within the superorganism composed of flagellate Streblomastix strix and complex community of Bacteroidetes bacteria on its surface.</title>
        <authorList>
            <person name="Treitli S.C."/>
            <person name="Kolisko M."/>
            <person name="Husnik F."/>
            <person name="Keeling P."/>
            <person name="Hampl V."/>
        </authorList>
    </citation>
    <scope>NUCLEOTIDE SEQUENCE</scope>
    <source>
        <strain evidence="1">STM</strain>
    </source>
</reference>
<dbReference type="PANTHER" id="PTHR35984:SF1">
    <property type="entry name" value="PERIPLASMIC SERINE PROTEASE"/>
    <property type="match status" value="1"/>
</dbReference>
<dbReference type="PANTHER" id="PTHR35984">
    <property type="entry name" value="PERIPLASMIC SERINE PROTEASE"/>
    <property type="match status" value="1"/>
</dbReference>
<comment type="caution">
    <text evidence="1">The sequence shown here is derived from an EMBL/GenBank/DDBJ whole genome shotgun (WGS) entry which is preliminary data.</text>
</comment>
<dbReference type="InterPro" id="IPR002825">
    <property type="entry name" value="Pept_S49_ser-pept_pro"/>
</dbReference>
<accession>A0A5J4QWE8</accession>
<name>A0A5J4QWE8_9ZZZZ</name>
<dbReference type="GO" id="GO:0016020">
    <property type="term" value="C:membrane"/>
    <property type="evidence" value="ECO:0007669"/>
    <property type="project" value="InterPro"/>
</dbReference>
<dbReference type="SUPFAM" id="SSF52096">
    <property type="entry name" value="ClpP/crotonase"/>
    <property type="match status" value="1"/>
</dbReference>
<sequence>MLNDRKELYQQIENLQKSKLLVYVTGDRPGFETQIHPEILDYFIDHLDKIGKQQKISLFLYTRGGNTLAAWSLVNLIRQFCKDFEVIIPSKAQSAGTLISLGANTIIMTKQATLGPIDPSLNSPLNPQNPMVPQNSQARIPVSVESIKGYFQFIQNDLKINNERNLKDILINLSNQVHPLVLGDIYRSRSQIQMLAKKLLSKQIQEEEKIKKIIAFLCSDSGSHDYTIYRKEAKNELGLNIEAPDDNFYSLIKATFNDIKSELELDIPYNPNVLLGANQTADYSCRRSLIESLDFGTHVFVSEGTLVKSIQNIQQMPQFPPIQRTIIDDQRKFEGWKTEQQTSKSK</sequence>
<gene>
    <name evidence="1" type="ORF">EZS27_024995</name>
</gene>
<protein>
    <recommendedName>
        <fullName evidence="2">Serine protease</fullName>
    </recommendedName>
</protein>
<dbReference type="EMBL" id="SNRY01002284">
    <property type="protein sequence ID" value="KAA6325832.1"/>
    <property type="molecule type" value="Genomic_DNA"/>
</dbReference>
<dbReference type="Pfam" id="PF01972">
    <property type="entry name" value="SDH_protease"/>
    <property type="match status" value="1"/>
</dbReference>
<proteinExistence type="predicted"/>
<evidence type="ECO:0008006" key="2">
    <source>
        <dbReference type="Google" id="ProtNLM"/>
    </source>
</evidence>
<dbReference type="AlphaFoldDB" id="A0A5J4QWE8"/>
<dbReference type="InterPro" id="IPR029045">
    <property type="entry name" value="ClpP/crotonase-like_dom_sf"/>
</dbReference>
<evidence type="ECO:0000313" key="1">
    <source>
        <dbReference type="EMBL" id="KAA6325832.1"/>
    </source>
</evidence>
<dbReference type="Gene3D" id="3.90.226.10">
    <property type="entry name" value="2-enoyl-CoA Hydratase, Chain A, domain 1"/>
    <property type="match status" value="1"/>
</dbReference>
<organism evidence="1">
    <name type="scientific">termite gut metagenome</name>
    <dbReference type="NCBI Taxonomy" id="433724"/>
    <lineage>
        <taxon>unclassified sequences</taxon>
        <taxon>metagenomes</taxon>
        <taxon>organismal metagenomes</taxon>
    </lineage>
</organism>